<keyword evidence="2" id="KW-0472">Membrane</keyword>
<proteinExistence type="predicted"/>
<feature type="domain" description="F-box" evidence="3">
    <location>
        <begin position="123"/>
        <end position="158"/>
    </location>
</feature>
<evidence type="ECO:0000259" key="3">
    <source>
        <dbReference type="Pfam" id="PF00646"/>
    </source>
</evidence>
<dbReference type="PANTHER" id="PTHR13382:SF21">
    <property type="entry name" value="OS12G0601000 PROTEIN"/>
    <property type="match status" value="1"/>
</dbReference>
<comment type="caution">
    <text evidence="4">The sequence shown here is derived from an EMBL/GenBank/DDBJ whole genome shotgun (WGS) entry which is preliminary data.</text>
</comment>
<evidence type="ECO:0000256" key="1">
    <source>
        <dbReference type="SAM" id="MobiDB-lite"/>
    </source>
</evidence>
<dbReference type="InterPro" id="IPR001810">
    <property type="entry name" value="F-box_dom"/>
</dbReference>
<feature type="transmembrane region" description="Helical" evidence="2">
    <location>
        <begin position="573"/>
        <end position="595"/>
    </location>
</feature>
<evidence type="ECO:0000313" key="4">
    <source>
        <dbReference type="EMBL" id="RAL43477.1"/>
    </source>
</evidence>
<dbReference type="Gene3D" id="1.20.1280.50">
    <property type="match status" value="1"/>
</dbReference>
<dbReference type="PANTHER" id="PTHR13382">
    <property type="entry name" value="MITOCHONDRIAL ATP SYNTHASE COUPLING FACTOR B"/>
    <property type="match status" value="1"/>
</dbReference>
<dbReference type="AlphaFoldDB" id="A0A328DCA8"/>
<gene>
    <name evidence="4" type="ORF">DM860_012618</name>
</gene>
<dbReference type="Gene3D" id="3.80.10.10">
    <property type="entry name" value="Ribonuclease Inhibitor"/>
    <property type="match status" value="2"/>
</dbReference>
<sequence>MHGHVPHPATPISDVFLPKRGKKRGSYNCGRCGLPKKGHVCNLPSDLTPTSAAADADISESTSSISPVPLSTARPQLQLPPSAKPVSRLRRALSFDDVDLNESPGSDDEQEELDLLDIGRSGRLPFVCAWEVLRRLPPAELLSAASVCKGWRETARRLWRAAEELRLRVPAKAQIGHVRSLLQKCPALLRLSLRMESDVDATLLACIAFSCPNLESLEIITSKGSVNQITGEELGHFVSHRKCLTNLKMEGCSNFGGFTLCSNKLSTLWLSELRCLSKMVFNCPNLKEISLDFSREGKDTTDLSTMVEGLGRCCPRLENIHIASTRISHAVVLSLTAASLSCLRMLSLVLGSEITDASVAAIASSYSNLELLDLSGSSITDNGIGMICNVFPENLSKLLLALCPNITSSGIQFAAAQLPHLEIMDCGMTLSDPNVDSQITQTKDDHDVQKVSYSRQHSAYQKLIIKHSRLKKLSLWGCSGLDSLYLNCPELDDLNLNYCINLQPERLLLQCANLENVHALGCQDSLVETIQNQVISSDFMAIQNTYPCKRLPDGSKRIQVPHMFRPQVTTVSAVFIIFTWESLCFWFKYAFIINLQPSKNEKKKRKMTRCSVHVHT</sequence>
<keyword evidence="5" id="KW-1185">Reference proteome</keyword>
<dbReference type="GO" id="GO:0005737">
    <property type="term" value="C:cytoplasm"/>
    <property type="evidence" value="ECO:0007669"/>
    <property type="project" value="TreeGrafter"/>
</dbReference>
<dbReference type="InterPro" id="IPR050648">
    <property type="entry name" value="F-box_LRR-repeat"/>
</dbReference>
<organism evidence="4 5">
    <name type="scientific">Cuscuta australis</name>
    <dbReference type="NCBI Taxonomy" id="267555"/>
    <lineage>
        <taxon>Eukaryota</taxon>
        <taxon>Viridiplantae</taxon>
        <taxon>Streptophyta</taxon>
        <taxon>Embryophyta</taxon>
        <taxon>Tracheophyta</taxon>
        <taxon>Spermatophyta</taxon>
        <taxon>Magnoliopsida</taxon>
        <taxon>eudicotyledons</taxon>
        <taxon>Gunneridae</taxon>
        <taxon>Pentapetalae</taxon>
        <taxon>asterids</taxon>
        <taxon>lamiids</taxon>
        <taxon>Solanales</taxon>
        <taxon>Convolvulaceae</taxon>
        <taxon>Cuscuteae</taxon>
        <taxon>Cuscuta</taxon>
        <taxon>Cuscuta subgen. Grammica</taxon>
        <taxon>Cuscuta sect. Cleistogrammica</taxon>
    </lineage>
</organism>
<evidence type="ECO:0000313" key="5">
    <source>
        <dbReference type="Proteomes" id="UP000249390"/>
    </source>
</evidence>
<dbReference type="InterPro" id="IPR032675">
    <property type="entry name" value="LRR_dom_sf"/>
</dbReference>
<dbReference type="SUPFAM" id="SSF52047">
    <property type="entry name" value="RNI-like"/>
    <property type="match status" value="1"/>
</dbReference>
<accession>A0A328DCA8</accession>
<feature type="region of interest" description="Disordered" evidence="1">
    <location>
        <begin position="51"/>
        <end position="84"/>
    </location>
</feature>
<dbReference type="Pfam" id="PF00646">
    <property type="entry name" value="F-box"/>
    <property type="match status" value="1"/>
</dbReference>
<protein>
    <recommendedName>
        <fullName evidence="3">F-box domain-containing protein</fullName>
    </recommendedName>
</protein>
<keyword evidence="2" id="KW-1133">Transmembrane helix</keyword>
<dbReference type="InterPro" id="IPR036047">
    <property type="entry name" value="F-box-like_dom_sf"/>
</dbReference>
<reference evidence="4 5" key="1">
    <citation type="submission" date="2018-06" db="EMBL/GenBank/DDBJ databases">
        <title>The Genome of Cuscuta australis (Dodder) Provides Insight into the Evolution of Plant Parasitism.</title>
        <authorList>
            <person name="Liu H."/>
        </authorList>
    </citation>
    <scope>NUCLEOTIDE SEQUENCE [LARGE SCALE GENOMIC DNA]</scope>
    <source>
        <strain evidence="5">cv. Yunnan</strain>
        <tissue evidence="4">Vines</tissue>
    </source>
</reference>
<name>A0A328DCA8_9ASTE</name>
<dbReference type="SUPFAM" id="SSF81383">
    <property type="entry name" value="F-box domain"/>
    <property type="match status" value="1"/>
</dbReference>
<dbReference type="EMBL" id="NQVE01000156">
    <property type="protein sequence ID" value="RAL43477.1"/>
    <property type="molecule type" value="Genomic_DNA"/>
</dbReference>
<keyword evidence="2" id="KW-0812">Transmembrane</keyword>
<dbReference type="Proteomes" id="UP000249390">
    <property type="component" value="Unassembled WGS sequence"/>
</dbReference>
<evidence type="ECO:0000256" key="2">
    <source>
        <dbReference type="SAM" id="Phobius"/>
    </source>
</evidence>